<organism evidence="2">
    <name type="scientific">Arabidopsis lyrata subsp. lyrata</name>
    <name type="common">Lyre-leaved rock-cress</name>
    <dbReference type="NCBI Taxonomy" id="81972"/>
    <lineage>
        <taxon>Eukaryota</taxon>
        <taxon>Viridiplantae</taxon>
        <taxon>Streptophyta</taxon>
        <taxon>Embryophyta</taxon>
        <taxon>Tracheophyta</taxon>
        <taxon>Spermatophyta</taxon>
        <taxon>Magnoliopsida</taxon>
        <taxon>eudicotyledons</taxon>
        <taxon>Gunneridae</taxon>
        <taxon>Pentapetalae</taxon>
        <taxon>rosids</taxon>
        <taxon>malvids</taxon>
        <taxon>Brassicales</taxon>
        <taxon>Brassicaceae</taxon>
        <taxon>Camelineae</taxon>
        <taxon>Arabidopsis</taxon>
    </lineage>
</organism>
<protein>
    <submittedName>
        <fullName evidence="1">Predicted protein</fullName>
    </submittedName>
</protein>
<sequence>MARVSTLGPSVAPRSGESSTVHGAAFFWVESFYIVKSETHVKAILYTCGIKI</sequence>
<proteinExistence type="predicted"/>
<dbReference type="Gramene" id="scaffold_703688.1">
    <property type="protein sequence ID" value="scaffold_703688.1"/>
    <property type="gene ID" value="scaffold_703688.1"/>
</dbReference>
<name>D7MIJ3_ARALL</name>
<dbReference type="EMBL" id="GL348719">
    <property type="protein sequence ID" value="EFH46834.1"/>
    <property type="molecule type" value="Genomic_DNA"/>
</dbReference>
<gene>
    <name evidence="1" type="ORF">ARALYDRAFT_915946</name>
</gene>
<dbReference type="Proteomes" id="UP000008694">
    <property type="component" value="Unassembled WGS sequence"/>
</dbReference>
<dbReference type="AlphaFoldDB" id="D7MIJ3"/>
<keyword evidence="2" id="KW-1185">Reference proteome</keyword>
<evidence type="ECO:0000313" key="2">
    <source>
        <dbReference type="Proteomes" id="UP000008694"/>
    </source>
</evidence>
<dbReference type="HOGENOM" id="CLU_3089963_0_0_1"/>
<evidence type="ECO:0000313" key="1">
    <source>
        <dbReference type="EMBL" id="EFH46834.1"/>
    </source>
</evidence>
<accession>D7MIJ3</accession>
<reference evidence="2" key="1">
    <citation type="journal article" date="2011" name="Nat. Genet.">
        <title>The Arabidopsis lyrata genome sequence and the basis of rapid genome size change.</title>
        <authorList>
            <person name="Hu T.T."/>
            <person name="Pattyn P."/>
            <person name="Bakker E.G."/>
            <person name="Cao J."/>
            <person name="Cheng J.-F."/>
            <person name="Clark R.M."/>
            <person name="Fahlgren N."/>
            <person name="Fawcett J.A."/>
            <person name="Grimwood J."/>
            <person name="Gundlach H."/>
            <person name="Haberer G."/>
            <person name="Hollister J.D."/>
            <person name="Ossowski S."/>
            <person name="Ottilar R.P."/>
            <person name="Salamov A.A."/>
            <person name="Schneeberger K."/>
            <person name="Spannagl M."/>
            <person name="Wang X."/>
            <person name="Yang L."/>
            <person name="Nasrallah M.E."/>
            <person name="Bergelson J."/>
            <person name="Carrington J.C."/>
            <person name="Gaut B.S."/>
            <person name="Schmutz J."/>
            <person name="Mayer K.F.X."/>
            <person name="Van de Peer Y."/>
            <person name="Grigoriev I.V."/>
            <person name="Nordborg M."/>
            <person name="Weigel D."/>
            <person name="Guo Y.-L."/>
        </authorList>
    </citation>
    <scope>NUCLEOTIDE SEQUENCE [LARGE SCALE GENOMIC DNA]</scope>
    <source>
        <strain evidence="2">cv. MN47</strain>
    </source>
</reference>